<evidence type="ECO:0000256" key="4">
    <source>
        <dbReference type="ARBA" id="ARBA00023136"/>
    </source>
</evidence>
<accession>A0ABM0M9F7</accession>
<evidence type="ECO:0000259" key="8">
    <source>
        <dbReference type="PROSITE" id="PS50221"/>
    </source>
</evidence>
<dbReference type="PANTHER" id="PTHR12011:SF471">
    <property type="entry name" value="G-PROTEIN COUPLED RECEPTORS FAMILY 2 PROFILE 2 DOMAIN-CONTAINING PROTEIN"/>
    <property type="match status" value="1"/>
</dbReference>
<dbReference type="Gene3D" id="4.10.1240.10">
    <property type="entry name" value="GPCR, family 2, extracellular hormone receptor domain"/>
    <property type="match status" value="1"/>
</dbReference>
<evidence type="ECO:0000256" key="6">
    <source>
        <dbReference type="SAM" id="MobiDB-lite"/>
    </source>
</evidence>
<keyword evidence="5" id="KW-1015">Disulfide bond</keyword>
<dbReference type="Pfam" id="PF00002">
    <property type="entry name" value="7tm_2"/>
    <property type="match status" value="1"/>
</dbReference>
<dbReference type="Gene3D" id="2.60.220.50">
    <property type="match status" value="1"/>
</dbReference>
<dbReference type="InterPro" id="IPR000832">
    <property type="entry name" value="GPCR_2_secretin-like"/>
</dbReference>
<feature type="transmembrane region" description="Helical" evidence="7">
    <location>
        <begin position="431"/>
        <end position="456"/>
    </location>
</feature>
<keyword evidence="3 7" id="KW-1133">Transmembrane helix</keyword>
<dbReference type="PROSITE" id="PS50221">
    <property type="entry name" value="GAIN_B"/>
    <property type="match status" value="1"/>
</dbReference>
<dbReference type="Gene3D" id="1.20.1070.10">
    <property type="entry name" value="Rhodopsin 7-helix transmembrane proteins"/>
    <property type="match status" value="1"/>
</dbReference>
<dbReference type="GeneID" id="102803410"/>
<sequence length="524" mass="57202">MPTTTTVKPTKQKPVTTPTQPHRISLPTLPSPLIIQTTQQPEETTDSKVKTTTVEVKVTTDRRRLYCPAVKVRDIDWPETLTGSGNVIKQCPSGTTGEASWDCNGSPAEWTPASGPDLSACKSPWVNFITGRVDDIEDPDDIIQISEMLVTGTEPDKKLYGGDVKGCIDVIDQLPIALEEQLKDLNQVERQELVSNTADGNLITGSNLLSNEHNDAWLDLSPKEQTQEAAKLLNGMETNGFLVARELPEGQVKTKVTDNIVMEVAVSKTSNLPDDGSVIFPGTKGIVNSSDSIVLSDVSIKARSTNGSAKLVFLMYNNIGHFLEGIDGVGNDTNSSVKLINSRVISASLNTMHSQSLVEPVIITLEHIKNDRRNPVCSYWNASGGSGSWSNSGCETVESNETHTICSCNHLTNFAVLMDVHGTLLPFSHHFALSVITYAGFMISIICLILCLMTFCGFKNLQCDRNTIHKNLCFCLLVAEVLFMAGIDKTEKLINLIFLIMAGVIMCRHTVSPANRNNDKINKL</sequence>
<feature type="transmembrane region" description="Helical" evidence="7">
    <location>
        <begin position="493"/>
        <end position="511"/>
    </location>
</feature>
<gene>
    <name evidence="11" type="primary">LOC102803410</name>
</gene>
<dbReference type="InterPro" id="IPR046338">
    <property type="entry name" value="GAIN_dom_sf"/>
</dbReference>
<dbReference type="SMART" id="SM00303">
    <property type="entry name" value="GPS"/>
    <property type="match status" value="1"/>
</dbReference>
<dbReference type="Pfam" id="PF16489">
    <property type="entry name" value="GAIN"/>
    <property type="match status" value="1"/>
</dbReference>
<proteinExistence type="predicted"/>
<dbReference type="RefSeq" id="XP_006816648.1">
    <property type="nucleotide sequence ID" value="XM_006816585.1"/>
</dbReference>
<dbReference type="Gene3D" id="1.25.40.610">
    <property type="match status" value="1"/>
</dbReference>
<evidence type="ECO:0000256" key="3">
    <source>
        <dbReference type="ARBA" id="ARBA00022989"/>
    </source>
</evidence>
<dbReference type="InterPro" id="IPR057244">
    <property type="entry name" value="GAIN_B"/>
</dbReference>
<dbReference type="InterPro" id="IPR032471">
    <property type="entry name" value="AGRL2-4_GAIN_subdom_A"/>
</dbReference>
<feature type="region of interest" description="Disordered" evidence="6">
    <location>
        <begin position="1"/>
        <end position="20"/>
    </location>
</feature>
<dbReference type="InterPro" id="IPR036445">
    <property type="entry name" value="GPCR_2_extracell_dom_sf"/>
</dbReference>
<feature type="non-terminal residue" evidence="11">
    <location>
        <position position="524"/>
    </location>
</feature>
<dbReference type="InterPro" id="IPR000203">
    <property type="entry name" value="GPS"/>
</dbReference>
<dbReference type="Pfam" id="PF01825">
    <property type="entry name" value="GPS"/>
    <property type="match status" value="1"/>
</dbReference>
<evidence type="ECO:0000313" key="10">
    <source>
        <dbReference type="Proteomes" id="UP000694865"/>
    </source>
</evidence>
<feature type="domain" description="G-protein coupled receptors family 2 profile 1" evidence="9">
    <location>
        <begin position="65"/>
        <end position="125"/>
    </location>
</feature>
<evidence type="ECO:0000256" key="2">
    <source>
        <dbReference type="ARBA" id="ARBA00022692"/>
    </source>
</evidence>
<evidence type="ECO:0000256" key="5">
    <source>
        <dbReference type="ARBA" id="ARBA00023157"/>
    </source>
</evidence>
<protein>
    <submittedName>
        <fullName evidence="11">Latrophilin-1-like</fullName>
    </submittedName>
</protein>
<evidence type="ECO:0000313" key="11">
    <source>
        <dbReference type="RefSeq" id="XP_006816648.1"/>
    </source>
</evidence>
<feature type="domain" description="GAIN-B" evidence="8">
    <location>
        <begin position="248"/>
        <end position="424"/>
    </location>
</feature>
<dbReference type="PROSITE" id="PS50227">
    <property type="entry name" value="G_PROTEIN_RECEP_F2_3"/>
    <property type="match status" value="1"/>
</dbReference>
<name>A0ABM0M9F7_SACKO</name>
<evidence type="ECO:0000256" key="7">
    <source>
        <dbReference type="SAM" id="Phobius"/>
    </source>
</evidence>
<dbReference type="PANTHER" id="PTHR12011">
    <property type="entry name" value="ADHESION G-PROTEIN COUPLED RECEPTOR"/>
    <property type="match status" value="1"/>
</dbReference>
<keyword evidence="4 7" id="KW-0472">Membrane</keyword>
<evidence type="ECO:0000259" key="9">
    <source>
        <dbReference type="PROSITE" id="PS50227"/>
    </source>
</evidence>
<feature type="transmembrane region" description="Helical" evidence="7">
    <location>
        <begin position="468"/>
        <end position="487"/>
    </location>
</feature>
<reference evidence="11" key="1">
    <citation type="submission" date="2025-08" db="UniProtKB">
        <authorList>
            <consortium name="RefSeq"/>
        </authorList>
    </citation>
    <scope>IDENTIFICATION</scope>
    <source>
        <tissue evidence="11">Testes</tissue>
    </source>
</reference>
<organism evidence="10 11">
    <name type="scientific">Saccoglossus kowalevskii</name>
    <name type="common">Acorn worm</name>
    <dbReference type="NCBI Taxonomy" id="10224"/>
    <lineage>
        <taxon>Eukaryota</taxon>
        <taxon>Metazoa</taxon>
        <taxon>Hemichordata</taxon>
        <taxon>Enteropneusta</taxon>
        <taxon>Harrimaniidae</taxon>
        <taxon>Saccoglossus</taxon>
    </lineage>
</organism>
<evidence type="ECO:0000256" key="1">
    <source>
        <dbReference type="ARBA" id="ARBA00004141"/>
    </source>
</evidence>
<dbReference type="InterPro" id="IPR001879">
    <property type="entry name" value="GPCR_2_extracellular_dom"/>
</dbReference>
<dbReference type="Proteomes" id="UP000694865">
    <property type="component" value="Unplaced"/>
</dbReference>
<dbReference type="SMART" id="SM00008">
    <property type="entry name" value="HormR"/>
    <property type="match status" value="1"/>
</dbReference>
<keyword evidence="2 7" id="KW-0812">Transmembrane</keyword>
<comment type="subcellular location">
    <subcellularLocation>
        <location evidence="1">Membrane</location>
        <topology evidence="1">Multi-pass membrane protein</topology>
    </subcellularLocation>
</comment>
<keyword evidence="10" id="KW-1185">Reference proteome</keyword>